<dbReference type="EMBL" id="CM014078">
    <property type="protein sequence ID" value="TKS65994.1"/>
    <property type="molecule type" value="Genomic_DNA"/>
</dbReference>
<keyword evidence="3" id="KW-1185">Reference proteome</keyword>
<dbReference type="GO" id="GO:0048024">
    <property type="term" value="P:regulation of mRNA splicing, via spliceosome"/>
    <property type="evidence" value="ECO:0007669"/>
    <property type="project" value="TreeGrafter"/>
</dbReference>
<reference evidence="2 3" key="1">
    <citation type="submission" date="2019-01" db="EMBL/GenBank/DDBJ databases">
        <title>Genome Assembly of Collichthys lucidus.</title>
        <authorList>
            <person name="Cai M."/>
            <person name="Xiao S."/>
        </authorList>
    </citation>
    <scope>NUCLEOTIDE SEQUENCE [LARGE SCALE GENOMIC DNA]</scope>
    <source>
        <strain evidence="2">JT15FE1705JMU</strain>
        <tissue evidence="2">Muscle</tissue>
    </source>
</reference>
<evidence type="ECO:0000313" key="2">
    <source>
        <dbReference type="EMBL" id="TKS65994.1"/>
    </source>
</evidence>
<protein>
    <submittedName>
        <fullName evidence="2">Muscle M-line assembly protein unc-89</fullName>
    </submittedName>
</protein>
<dbReference type="Proteomes" id="UP000298787">
    <property type="component" value="Chromosome 1"/>
</dbReference>
<sequence length="768" mass="85588">MPGCRLRRMHVAKHLKTHHVISRRRLKEELVKLKRAAGIAALAKLRATNPQPPMATTLDLPHPREGSSTSQRQPCANPSCRALAQHCQGLEKEIKRLGRSNAALRFSPLCPHSSSSSPKSPRRHSSSSPKSLRRPSSSSSSPKSLRRSSSSSSPKSPRRSSSSSPQRPSSSSSRPPPPHLPRRKMRRRSSSPKSPRRPSSSSSRPPPPHLPPEETQQQQQQQQPSSSSSSSEEDEETQQQQPQEPATPKQEAKTLSARRRLPFTSRLPQQSSSSSSSSSDGKPARSVSPGAPAEDTKPKLGKVARRVHRAMAPYFTGKSRGSKIRGIVLGASLDAYVEDYGQFIFCPEGTAKMMENAVSKISRAKVFLKYLTLGWSQLTYWTWEFLFNIPLLKFYPAVLRKVGLAPTTISLYVGQAISFMEYFRDTPPKYSRITTGQTVVVIRELRKLSKDLSRTVLGHQALIKQEKGKRLVAREDLARCQELARAKIPSLLEDIEKAAPRDPKTRYRFFGYFAAYLSSIYGHRTGVLTRMRVKEVRAAIGDDTTGYLINVLEHKTVRKFGTAQIYLNAEEYGWCWTWLRLRSRTVPTNRFFFIFPRPGGGQRHGQYFRRAWTEMGLKGAPSIMDVKTAVSTLNFESNRDSEVRTNLASFMCHSVDTQDHFYALHRNIKRAQTIRKLFVCLAVAEPEQAAAAAAGAAAAATTQPREGAMRMRASTPNLPDPGEDPGSSTCSNRQCRKKIKRLQRLNAALRVEEPCPGSGTFGVVALRS</sequence>
<evidence type="ECO:0000256" key="1">
    <source>
        <dbReference type="SAM" id="MobiDB-lite"/>
    </source>
</evidence>
<evidence type="ECO:0000313" key="3">
    <source>
        <dbReference type="Proteomes" id="UP000298787"/>
    </source>
</evidence>
<feature type="compositionally biased region" description="Low complexity" evidence="1">
    <location>
        <begin position="238"/>
        <end position="249"/>
    </location>
</feature>
<dbReference type="PANTHER" id="PTHR23148:SF0">
    <property type="entry name" value="SERINE_ARGININE REPETITIVE MATRIX PROTEIN 1"/>
    <property type="match status" value="1"/>
</dbReference>
<dbReference type="AlphaFoldDB" id="A0A4U5TWH2"/>
<feature type="compositionally biased region" description="Polar residues" evidence="1">
    <location>
        <begin position="66"/>
        <end position="76"/>
    </location>
</feature>
<name>A0A4U5TWH2_COLLU</name>
<dbReference type="GO" id="GO:0003723">
    <property type="term" value="F:RNA binding"/>
    <property type="evidence" value="ECO:0007669"/>
    <property type="project" value="TreeGrafter"/>
</dbReference>
<feature type="region of interest" description="Disordered" evidence="1">
    <location>
        <begin position="701"/>
        <end position="734"/>
    </location>
</feature>
<dbReference type="PANTHER" id="PTHR23148">
    <property type="entry name" value="SERINE/ARGININE REGULATED NUCLEAR MATRIX PROTEIN"/>
    <property type="match status" value="1"/>
</dbReference>
<organism evidence="2 3">
    <name type="scientific">Collichthys lucidus</name>
    <name type="common">Big head croaker</name>
    <name type="synonym">Sciaena lucida</name>
    <dbReference type="NCBI Taxonomy" id="240159"/>
    <lineage>
        <taxon>Eukaryota</taxon>
        <taxon>Metazoa</taxon>
        <taxon>Chordata</taxon>
        <taxon>Craniata</taxon>
        <taxon>Vertebrata</taxon>
        <taxon>Euteleostomi</taxon>
        <taxon>Actinopterygii</taxon>
        <taxon>Neopterygii</taxon>
        <taxon>Teleostei</taxon>
        <taxon>Neoteleostei</taxon>
        <taxon>Acanthomorphata</taxon>
        <taxon>Eupercaria</taxon>
        <taxon>Sciaenidae</taxon>
        <taxon>Collichthys</taxon>
    </lineage>
</organism>
<accession>A0A4U5TWH2</accession>
<feature type="compositionally biased region" description="Basic residues" evidence="1">
    <location>
        <begin position="180"/>
        <end position="196"/>
    </location>
</feature>
<feature type="region of interest" description="Disordered" evidence="1">
    <location>
        <begin position="108"/>
        <end position="303"/>
    </location>
</feature>
<feature type="compositionally biased region" description="Low complexity" evidence="1">
    <location>
        <begin position="126"/>
        <end position="173"/>
    </location>
</feature>
<proteinExistence type="predicted"/>
<feature type="compositionally biased region" description="Low complexity" evidence="1">
    <location>
        <begin position="213"/>
        <end position="230"/>
    </location>
</feature>
<gene>
    <name evidence="2" type="ORF">D9C73_000050</name>
</gene>
<dbReference type="GO" id="GO:0005681">
    <property type="term" value="C:spliceosomal complex"/>
    <property type="evidence" value="ECO:0007669"/>
    <property type="project" value="TreeGrafter"/>
</dbReference>
<dbReference type="InterPro" id="IPR052225">
    <property type="entry name" value="Ser/Arg_repetitive_matrix"/>
</dbReference>
<feature type="region of interest" description="Disordered" evidence="1">
    <location>
        <begin position="48"/>
        <end position="77"/>
    </location>
</feature>